<dbReference type="GO" id="GO:0009251">
    <property type="term" value="P:glucan catabolic process"/>
    <property type="evidence" value="ECO:0007669"/>
    <property type="project" value="TreeGrafter"/>
</dbReference>
<dbReference type="InterPro" id="IPR036962">
    <property type="entry name" value="Glyco_hydro_3_N_sf"/>
</dbReference>
<comment type="similarity">
    <text evidence="2 7">Belongs to the glycosyl hydrolase 3 family.</text>
</comment>
<sequence length="821" mass="89195">MRTYVAVAIVLVALGVGCQAQAGGSSPKLTEAEIENRINDLLANMTMAEKLGQLLQLDGLTTGEYRPEHIELAQKGLLGSTLNVRGARMVNELHNATMQSRLKIPILLGFDVIHGYRTLFPIPLGETASWDLEAVERASAIAAAEAASAGLHWTFAPMVDVMRDPRWGRVMEGSGEDVHLGIEMAKARIRGFQGTDYSQKDKVLACAKHFVGYGAAEGGRDYNTVDMSERRLREHYLPPFKASVEAGVGSFMTAFNDLNGVPATANQFLLRQILREEWKFDGLVISDYNAVQELINHGMAADGSEAAMYGLNGGTDMEMLSRTYVDSAARLVETGKVTLATIDTAVRHVLRIKFRLGLFAEPFPFASEELEQQTIKKPEFLQAARELAAKSFVLLKNANQILPIDLTKIRELVVIGSLADDKPNTLDWWAGDARAEDSITILQGLRDYVASANPANPVRVTFSKGCESSCTSDKDFAAAVTAVGTADIAVIVVGEVREVSGEAASLSNIDLSGRQLDLVKAIAETGKPYVIVLKNGRPLTIDWLAMHAPAILVTWHSGTMGGPAVADVLFGAVNPSGKLPMTFPRNVGQIPLYHDYKNTGRPYNIAERYTSKYMDIEHGPLYPFGFGLSYTTFQFSELKLSAERVKNGESVKVSVQVQNNGTRDGEEVVQLYLRDVASRITRPVRQLKAFRKLALKVNEKQTVEFTVTAEDMGFLDETWKMTIEAGEFQVFVGNSADAELMARFYVDGEPTTETTSAVPSPTQSRSDATVRTDATVEMSTGAPTQPGQNVATTQGSGASDTTVTSAATLLCSVLAMIVLLN</sequence>
<feature type="chain" id="PRO_5012461397" description="beta-glucosidase" evidence="9">
    <location>
        <begin position="21"/>
        <end position="821"/>
    </location>
</feature>
<dbReference type="Proteomes" id="UP000192578">
    <property type="component" value="Unassembled WGS sequence"/>
</dbReference>
<dbReference type="FunFam" id="2.60.40.10:FF:000495">
    <property type="entry name" value="Periplasmic beta-glucosidase"/>
    <property type="match status" value="1"/>
</dbReference>
<keyword evidence="5 7" id="KW-0378">Hydrolase</keyword>
<reference evidence="12" key="1">
    <citation type="submission" date="2017-01" db="EMBL/GenBank/DDBJ databases">
        <title>Comparative genomics of anhydrobiosis in the tardigrade Hypsibius dujardini.</title>
        <authorList>
            <person name="Yoshida Y."/>
            <person name="Koutsovoulos G."/>
            <person name="Laetsch D."/>
            <person name="Stevens L."/>
            <person name="Kumar S."/>
            <person name="Horikawa D."/>
            <person name="Ishino K."/>
            <person name="Komine S."/>
            <person name="Tomita M."/>
            <person name="Blaxter M."/>
            <person name="Arakawa K."/>
        </authorList>
    </citation>
    <scope>NUCLEOTIDE SEQUENCE [LARGE SCALE GENOMIC DNA]</scope>
    <source>
        <strain evidence="12">Z151</strain>
    </source>
</reference>
<dbReference type="InterPro" id="IPR002772">
    <property type="entry name" value="Glyco_hydro_3_C"/>
</dbReference>
<dbReference type="InterPro" id="IPR036881">
    <property type="entry name" value="Glyco_hydro_3_C_sf"/>
</dbReference>
<evidence type="ECO:0000313" key="12">
    <source>
        <dbReference type="Proteomes" id="UP000192578"/>
    </source>
</evidence>
<dbReference type="AlphaFoldDB" id="A0A1W0WBG4"/>
<keyword evidence="12" id="KW-1185">Reference proteome</keyword>
<evidence type="ECO:0000256" key="3">
    <source>
        <dbReference type="ARBA" id="ARBA00012744"/>
    </source>
</evidence>
<dbReference type="Pfam" id="PF00933">
    <property type="entry name" value="Glyco_hydro_3"/>
    <property type="match status" value="1"/>
</dbReference>
<dbReference type="InterPro" id="IPR017853">
    <property type="entry name" value="GH"/>
</dbReference>
<evidence type="ECO:0000256" key="1">
    <source>
        <dbReference type="ARBA" id="ARBA00000448"/>
    </source>
</evidence>
<evidence type="ECO:0000313" key="11">
    <source>
        <dbReference type="EMBL" id="OQV12556.1"/>
    </source>
</evidence>
<dbReference type="Gene3D" id="3.20.20.300">
    <property type="entry name" value="Glycoside hydrolase, family 3, N-terminal domain"/>
    <property type="match status" value="1"/>
</dbReference>
<dbReference type="NCBIfam" id="NF011678">
    <property type="entry name" value="PRK15098.1"/>
    <property type="match status" value="1"/>
</dbReference>
<keyword evidence="4 9" id="KW-0732">Signal</keyword>
<evidence type="ECO:0000256" key="7">
    <source>
        <dbReference type="RuleBase" id="RU361161"/>
    </source>
</evidence>
<dbReference type="InterPro" id="IPR051915">
    <property type="entry name" value="Cellulose_Degrad_GH3"/>
</dbReference>
<protein>
    <recommendedName>
        <fullName evidence="3">beta-glucosidase</fullName>
        <ecNumber evidence="3">3.2.1.21</ecNumber>
    </recommendedName>
</protein>
<dbReference type="SMR" id="A0A1W0WBG4"/>
<dbReference type="GO" id="GO:0008422">
    <property type="term" value="F:beta-glucosidase activity"/>
    <property type="evidence" value="ECO:0007669"/>
    <property type="project" value="UniProtKB-EC"/>
</dbReference>
<feature type="domain" description="Fibronectin type III-like" evidence="10">
    <location>
        <begin position="667"/>
        <end position="736"/>
    </location>
</feature>
<dbReference type="InterPro" id="IPR013783">
    <property type="entry name" value="Ig-like_fold"/>
</dbReference>
<dbReference type="Pfam" id="PF01915">
    <property type="entry name" value="Glyco_hydro_3_C"/>
    <property type="match status" value="1"/>
</dbReference>
<dbReference type="PANTHER" id="PTHR30620:SF16">
    <property type="entry name" value="LYSOSOMAL BETA GLUCOSIDASE"/>
    <property type="match status" value="1"/>
</dbReference>
<feature type="region of interest" description="Disordered" evidence="8">
    <location>
        <begin position="778"/>
        <end position="799"/>
    </location>
</feature>
<keyword evidence="6 7" id="KW-0326">Glycosidase</keyword>
<feature type="compositionally biased region" description="Polar residues" evidence="8">
    <location>
        <begin position="751"/>
        <end position="769"/>
    </location>
</feature>
<dbReference type="PRINTS" id="PR00133">
    <property type="entry name" value="GLHYDRLASE3"/>
</dbReference>
<evidence type="ECO:0000256" key="4">
    <source>
        <dbReference type="ARBA" id="ARBA00022729"/>
    </source>
</evidence>
<name>A0A1W0WBG4_HYPEX</name>
<comment type="caution">
    <text evidence="11">The sequence shown here is derived from an EMBL/GenBank/DDBJ whole genome shotgun (WGS) entry which is preliminary data.</text>
</comment>
<dbReference type="InterPro" id="IPR019800">
    <property type="entry name" value="Glyco_hydro_3_AS"/>
</dbReference>
<dbReference type="Gene3D" id="3.40.50.1700">
    <property type="entry name" value="Glycoside hydrolase family 3 C-terminal domain"/>
    <property type="match status" value="1"/>
</dbReference>
<feature type="region of interest" description="Disordered" evidence="8">
    <location>
        <begin position="750"/>
        <end position="769"/>
    </location>
</feature>
<evidence type="ECO:0000256" key="9">
    <source>
        <dbReference type="SAM" id="SignalP"/>
    </source>
</evidence>
<gene>
    <name evidence="11" type="ORF">BV898_13200</name>
</gene>
<dbReference type="SMART" id="SM01217">
    <property type="entry name" value="Fn3_like"/>
    <property type="match status" value="1"/>
</dbReference>
<evidence type="ECO:0000256" key="2">
    <source>
        <dbReference type="ARBA" id="ARBA00005336"/>
    </source>
</evidence>
<dbReference type="SUPFAM" id="SSF51445">
    <property type="entry name" value="(Trans)glycosidases"/>
    <property type="match status" value="1"/>
</dbReference>
<dbReference type="PROSITE" id="PS51257">
    <property type="entry name" value="PROKAR_LIPOPROTEIN"/>
    <property type="match status" value="1"/>
</dbReference>
<dbReference type="Pfam" id="PF14310">
    <property type="entry name" value="Fn3-like"/>
    <property type="match status" value="1"/>
</dbReference>
<evidence type="ECO:0000256" key="6">
    <source>
        <dbReference type="ARBA" id="ARBA00023295"/>
    </source>
</evidence>
<dbReference type="PANTHER" id="PTHR30620">
    <property type="entry name" value="PERIPLASMIC BETA-GLUCOSIDASE-RELATED"/>
    <property type="match status" value="1"/>
</dbReference>
<feature type="signal peptide" evidence="9">
    <location>
        <begin position="1"/>
        <end position="20"/>
    </location>
</feature>
<dbReference type="Gene3D" id="2.60.40.10">
    <property type="entry name" value="Immunoglobulins"/>
    <property type="match status" value="1"/>
</dbReference>
<dbReference type="EC" id="3.2.1.21" evidence="3"/>
<organism evidence="11 12">
    <name type="scientific">Hypsibius exemplaris</name>
    <name type="common">Freshwater tardigrade</name>
    <dbReference type="NCBI Taxonomy" id="2072580"/>
    <lineage>
        <taxon>Eukaryota</taxon>
        <taxon>Metazoa</taxon>
        <taxon>Ecdysozoa</taxon>
        <taxon>Tardigrada</taxon>
        <taxon>Eutardigrada</taxon>
        <taxon>Parachela</taxon>
        <taxon>Hypsibioidea</taxon>
        <taxon>Hypsibiidae</taxon>
        <taxon>Hypsibius</taxon>
    </lineage>
</organism>
<dbReference type="EMBL" id="MTYJ01000142">
    <property type="protein sequence ID" value="OQV12556.1"/>
    <property type="molecule type" value="Genomic_DNA"/>
</dbReference>
<dbReference type="PROSITE" id="PS00775">
    <property type="entry name" value="GLYCOSYL_HYDROL_F3"/>
    <property type="match status" value="1"/>
</dbReference>
<accession>A0A1W0WBG4</accession>
<dbReference type="OrthoDB" id="47059at2759"/>
<dbReference type="InterPro" id="IPR001764">
    <property type="entry name" value="Glyco_hydro_3_N"/>
</dbReference>
<dbReference type="SUPFAM" id="SSF52279">
    <property type="entry name" value="Beta-D-glucan exohydrolase, C-terminal domain"/>
    <property type="match status" value="1"/>
</dbReference>
<dbReference type="InterPro" id="IPR026891">
    <property type="entry name" value="Fn3-like"/>
</dbReference>
<evidence type="ECO:0000259" key="10">
    <source>
        <dbReference type="SMART" id="SM01217"/>
    </source>
</evidence>
<proteinExistence type="inferred from homology"/>
<comment type="catalytic activity">
    <reaction evidence="1">
        <text>Hydrolysis of terminal, non-reducing beta-D-glucosyl residues with release of beta-D-glucose.</text>
        <dbReference type="EC" id="3.2.1.21"/>
    </reaction>
</comment>
<dbReference type="FunFam" id="3.20.20.300:FF:000005">
    <property type="entry name" value="Periplasmic beta-glucosidase"/>
    <property type="match status" value="1"/>
</dbReference>
<evidence type="ECO:0000256" key="5">
    <source>
        <dbReference type="ARBA" id="ARBA00022801"/>
    </source>
</evidence>
<evidence type="ECO:0000256" key="8">
    <source>
        <dbReference type="SAM" id="MobiDB-lite"/>
    </source>
</evidence>